<dbReference type="Proteomes" id="UP000054408">
    <property type="component" value="Unassembled WGS sequence"/>
</dbReference>
<dbReference type="GeneID" id="25564485"/>
<dbReference type="RefSeq" id="XP_013758637.1">
    <property type="nucleotide sequence ID" value="XM_013903183.1"/>
</dbReference>
<dbReference type="EMBL" id="GL349451">
    <property type="protein sequence ID" value="KNC48529.1"/>
    <property type="molecule type" value="Genomic_DNA"/>
</dbReference>
<dbReference type="SUPFAM" id="SSF56300">
    <property type="entry name" value="Metallo-dependent phosphatases"/>
    <property type="match status" value="1"/>
</dbReference>
<sequence length="314" mass="34273">MASMSSRRAVAEVETTLLNDGGLYVVAGPCSTAGEDGRPASYPRDGFVRFVAYSDTHSRAEWLAKPDADVMIHGGDFTMTGTNAEIDGFVAWLNELPYAHKIVIAGNHDLTLDMTVGDDGVPYYERAWQRFHRLNGKQDPDAARKAVIEACTYLDDETAVIRRRDADGIIEIVRRTSSDEDGEADSEGLVVTGSPWSPEFYDWAFNESRGVPIMKRWKKVLPHDVDVLVTHGPPAGFGDMTVTGVEAGCEDLLRLLHSGRIAPAAHVFGHIHEGFGVTTETGTSSLDTTFINASNCTLKYKATNPPIVFDLPLT</sequence>
<dbReference type="InterPro" id="IPR004843">
    <property type="entry name" value="Calcineurin-like_PHP"/>
</dbReference>
<proteinExistence type="predicted"/>
<gene>
    <name evidence="2" type="ORF">AMSG_04973</name>
</gene>
<reference evidence="2 3" key="1">
    <citation type="submission" date="2010-05" db="EMBL/GenBank/DDBJ databases">
        <title>The Genome Sequence of Thecamonas trahens ATCC 50062.</title>
        <authorList>
            <consortium name="The Broad Institute Genome Sequencing Platform"/>
            <person name="Russ C."/>
            <person name="Cuomo C."/>
            <person name="Shea T."/>
            <person name="Young S.K."/>
            <person name="Zeng Q."/>
            <person name="Koehrsen M."/>
            <person name="Haas B."/>
            <person name="Borodovsky M."/>
            <person name="Guigo R."/>
            <person name="Alvarado L."/>
            <person name="Berlin A."/>
            <person name="Bochicchio J."/>
            <person name="Borenstein D."/>
            <person name="Chapman S."/>
            <person name="Chen Z."/>
            <person name="Freedman E."/>
            <person name="Gellesch M."/>
            <person name="Goldberg J."/>
            <person name="Griggs A."/>
            <person name="Gujja S."/>
            <person name="Heilman E."/>
            <person name="Heiman D."/>
            <person name="Hepburn T."/>
            <person name="Howarth C."/>
            <person name="Jen D."/>
            <person name="Larson L."/>
            <person name="Mehta T."/>
            <person name="Park D."/>
            <person name="Pearson M."/>
            <person name="Roberts A."/>
            <person name="Saif S."/>
            <person name="Shenoy N."/>
            <person name="Sisk P."/>
            <person name="Stolte C."/>
            <person name="Sykes S."/>
            <person name="Thomson T."/>
            <person name="Walk T."/>
            <person name="White J."/>
            <person name="Yandava C."/>
            <person name="Burger G."/>
            <person name="Gray M.W."/>
            <person name="Holland P.W.H."/>
            <person name="King N."/>
            <person name="Lang F.B.F."/>
            <person name="Roger A.J."/>
            <person name="Ruiz-Trillo I."/>
            <person name="Lander E."/>
            <person name="Nusbaum C."/>
        </authorList>
    </citation>
    <scope>NUCLEOTIDE SEQUENCE [LARGE SCALE GENOMIC DNA]</scope>
    <source>
        <strain evidence="2 3">ATCC 50062</strain>
    </source>
</reference>
<organism evidence="2 3">
    <name type="scientific">Thecamonas trahens ATCC 50062</name>
    <dbReference type="NCBI Taxonomy" id="461836"/>
    <lineage>
        <taxon>Eukaryota</taxon>
        <taxon>Apusozoa</taxon>
        <taxon>Apusomonadida</taxon>
        <taxon>Apusomonadidae</taxon>
        <taxon>Thecamonas</taxon>
    </lineage>
</organism>
<dbReference type="InterPro" id="IPR051693">
    <property type="entry name" value="UPF0046_metallophosphoest"/>
</dbReference>
<evidence type="ECO:0000313" key="2">
    <source>
        <dbReference type="EMBL" id="KNC48529.1"/>
    </source>
</evidence>
<dbReference type="InterPro" id="IPR029052">
    <property type="entry name" value="Metallo-depent_PP-like"/>
</dbReference>
<evidence type="ECO:0000313" key="3">
    <source>
        <dbReference type="Proteomes" id="UP000054408"/>
    </source>
</evidence>
<keyword evidence="3" id="KW-1185">Reference proteome</keyword>
<dbReference type="eggNOG" id="KOG3947">
    <property type="taxonomic scope" value="Eukaryota"/>
</dbReference>
<feature type="domain" description="Calcineurin-like phosphoesterase" evidence="1">
    <location>
        <begin position="51"/>
        <end position="273"/>
    </location>
</feature>
<dbReference type="OrthoDB" id="630188at2759"/>
<evidence type="ECO:0000259" key="1">
    <source>
        <dbReference type="Pfam" id="PF00149"/>
    </source>
</evidence>
<dbReference type="CDD" id="cd07379">
    <property type="entry name" value="MPP_239FB"/>
    <property type="match status" value="1"/>
</dbReference>
<accession>A0A0L0D862</accession>
<dbReference type="OMA" id="HTPPYGI"/>
<dbReference type="AlphaFoldDB" id="A0A0L0D862"/>
<name>A0A0L0D862_THETB</name>
<dbReference type="GO" id="GO:0016787">
    <property type="term" value="F:hydrolase activity"/>
    <property type="evidence" value="ECO:0007669"/>
    <property type="project" value="InterPro"/>
</dbReference>
<dbReference type="Pfam" id="PF00149">
    <property type="entry name" value="Metallophos"/>
    <property type="match status" value="1"/>
</dbReference>
<dbReference type="PANTHER" id="PTHR12905">
    <property type="entry name" value="METALLOPHOSPHOESTERASE"/>
    <property type="match status" value="1"/>
</dbReference>
<dbReference type="Gene3D" id="3.60.21.10">
    <property type="match status" value="1"/>
</dbReference>
<dbReference type="PANTHER" id="PTHR12905:SF0">
    <property type="entry name" value="CALCINEURIN-LIKE PHOSPHOESTERASE DOMAIN-CONTAINING PROTEIN"/>
    <property type="match status" value="1"/>
</dbReference>
<protein>
    <submittedName>
        <fullName evidence="2">Ser/Thr protein phosphatase</fullName>
    </submittedName>
</protein>